<dbReference type="GO" id="GO:0032454">
    <property type="term" value="F:histone H3K9 demethylase activity"/>
    <property type="evidence" value="ECO:0007669"/>
    <property type="project" value="InterPro"/>
</dbReference>
<dbReference type="InterPro" id="IPR001841">
    <property type="entry name" value="Znf_RING"/>
</dbReference>
<keyword evidence="6" id="KW-0539">Nucleus</keyword>
<proteinExistence type="inferred from homology"/>
<reference evidence="11" key="1">
    <citation type="journal article" date="2014" name="Nat. Genet.">
        <title>A reference genome for common bean and genome-wide analysis of dual domestications.</title>
        <authorList>
            <person name="Schmutz J."/>
            <person name="McClean P.E."/>
            <person name="Mamidi S."/>
            <person name="Wu G.A."/>
            <person name="Cannon S.B."/>
            <person name="Grimwood J."/>
            <person name="Jenkins J."/>
            <person name="Shu S."/>
            <person name="Song Q."/>
            <person name="Chavarro C."/>
            <person name="Torres-Torres M."/>
            <person name="Geffroy V."/>
            <person name="Moghaddam S.M."/>
            <person name="Gao D."/>
            <person name="Abernathy B."/>
            <person name="Barry K."/>
            <person name="Blair M."/>
            <person name="Brick M.A."/>
            <person name="Chovatia M."/>
            <person name="Gepts P."/>
            <person name="Goodstein D.M."/>
            <person name="Gonzales M."/>
            <person name="Hellsten U."/>
            <person name="Hyten D.L."/>
            <person name="Jia G."/>
            <person name="Kelly J.D."/>
            <person name="Kudrna D."/>
            <person name="Lee R."/>
            <person name="Richard M.M."/>
            <person name="Miklas P.N."/>
            <person name="Osorno J.M."/>
            <person name="Rodrigues J."/>
            <person name="Thareau V."/>
            <person name="Urrea C.A."/>
            <person name="Wang M."/>
            <person name="Yu Y."/>
            <person name="Zhang M."/>
            <person name="Wing R.A."/>
            <person name="Cregan P.B."/>
            <person name="Rokhsar D.S."/>
            <person name="Jackson S.A."/>
        </authorList>
    </citation>
    <scope>NUCLEOTIDE SEQUENCE [LARGE SCALE GENOMIC DNA]</scope>
    <source>
        <strain evidence="11">cv. G19833</strain>
    </source>
</reference>
<comment type="similarity">
    <text evidence="2">Belongs to the JARID1 histone demethylase family.</text>
</comment>
<evidence type="ECO:0000256" key="8">
    <source>
        <dbReference type="SAM" id="MobiDB-lite"/>
    </source>
</evidence>
<keyword evidence="3" id="KW-0479">Metal-binding</keyword>
<keyword evidence="11" id="KW-1185">Reference proteome</keyword>
<dbReference type="STRING" id="3885.V7C7Z1"/>
<dbReference type="InterPro" id="IPR045109">
    <property type="entry name" value="LSDs-like"/>
</dbReference>
<dbReference type="eggNOG" id="KOG1356">
    <property type="taxonomic scope" value="Eukaryota"/>
</dbReference>
<feature type="compositionally biased region" description="Basic and acidic residues" evidence="8">
    <location>
        <begin position="1"/>
        <end position="10"/>
    </location>
</feature>
<feature type="domain" description="RING-type" evidence="9">
    <location>
        <begin position="119"/>
        <end position="166"/>
    </location>
</feature>
<dbReference type="GO" id="GO:0008270">
    <property type="term" value="F:zinc ion binding"/>
    <property type="evidence" value="ECO:0007669"/>
    <property type="project" value="UniProtKB-KW"/>
</dbReference>
<dbReference type="Proteomes" id="UP000000226">
    <property type="component" value="Chromosome 3"/>
</dbReference>
<dbReference type="PANTHER" id="PTHR12549:SF11">
    <property type="entry name" value="LYSINE-SPECIFIC DEMETHYLASE JMJ25"/>
    <property type="match status" value="1"/>
</dbReference>
<feature type="compositionally biased region" description="Basic and acidic residues" evidence="8">
    <location>
        <begin position="42"/>
        <end position="53"/>
    </location>
</feature>
<evidence type="ECO:0000256" key="1">
    <source>
        <dbReference type="ARBA" id="ARBA00004123"/>
    </source>
</evidence>
<name>V7C7Z1_PHAVU</name>
<feature type="non-terminal residue" evidence="10">
    <location>
        <position position="227"/>
    </location>
</feature>
<dbReference type="GO" id="GO:0031490">
    <property type="term" value="F:chromatin DNA binding"/>
    <property type="evidence" value="ECO:0007669"/>
    <property type="project" value="TreeGrafter"/>
</dbReference>
<dbReference type="PANTHER" id="PTHR12549">
    <property type="entry name" value="JMJC DOMAIN-CONTAINING HISTONE DEMETHYLATION PROTEIN"/>
    <property type="match status" value="1"/>
</dbReference>
<comment type="subcellular location">
    <subcellularLocation>
        <location evidence="1">Nucleus</location>
    </subcellularLocation>
</comment>
<dbReference type="Pfam" id="PF10497">
    <property type="entry name" value="zf-4CXXC_R1"/>
    <property type="match status" value="1"/>
</dbReference>
<keyword evidence="7" id="KW-0863">Zinc-finger</keyword>
<dbReference type="EMBL" id="CM002290">
    <property type="protein sequence ID" value="ESW25390.1"/>
    <property type="molecule type" value="Genomic_DNA"/>
</dbReference>
<keyword evidence="5" id="KW-0804">Transcription</keyword>
<keyword evidence="4" id="KW-0805">Transcription regulation</keyword>
<keyword evidence="7" id="KW-0862">Zinc</keyword>
<dbReference type="GO" id="GO:0003712">
    <property type="term" value="F:transcription coregulator activity"/>
    <property type="evidence" value="ECO:0007669"/>
    <property type="project" value="TreeGrafter"/>
</dbReference>
<dbReference type="AlphaFoldDB" id="V7C7Z1"/>
<dbReference type="GO" id="GO:0000118">
    <property type="term" value="C:histone deacetylase complex"/>
    <property type="evidence" value="ECO:0007669"/>
    <property type="project" value="TreeGrafter"/>
</dbReference>
<dbReference type="PROSITE" id="PS50089">
    <property type="entry name" value="ZF_RING_2"/>
    <property type="match status" value="1"/>
</dbReference>
<gene>
    <name evidence="10" type="ORF">PHAVU_003G0315001g</name>
</gene>
<dbReference type="InterPro" id="IPR018866">
    <property type="entry name" value="Znf-4CXXC_R1"/>
</dbReference>
<feature type="region of interest" description="Disordered" evidence="8">
    <location>
        <begin position="1"/>
        <end position="91"/>
    </location>
</feature>
<accession>V7C7Z1</accession>
<evidence type="ECO:0000256" key="4">
    <source>
        <dbReference type="ARBA" id="ARBA00023015"/>
    </source>
</evidence>
<evidence type="ECO:0000256" key="3">
    <source>
        <dbReference type="ARBA" id="ARBA00022723"/>
    </source>
</evidence>
<dbReference type="Gramene" id="ESW25390">
    <property type="protein sequence ID" value="ESW25390"/>
    <property type="gene ID" value="PHAVU_003G0315001g"/>
</dbReference>
<dbReference type="GO" id="GO:0006357">
    <property type="term" value="P:regulation of transcription by RNA polymerase II"/>
    <property type="evidence" value="ECO:0007669"/>
    <property type="project" value="TreeGrafter"/>
</dbReference>
<evidence type="ECO:0000313" key="11">
    <source>
        <dbReference type="Proteomes" id="UP000000226"/>
    </source>
</evidence>
<evidence type="ECO:0000256" key="5">
    <source>
        <dbReference type="ARBA" id="ARBA00023163"/>
    </source>
</evidence>
<protein>
    <recommendedName>
        <fullName evidence="9">RING-type domain-containing protein</fullName>
    </recommendedName>
</protein>
<evidence type="ECO:0000256" key="2">
    <source>
        <dbReference type="ARBA" id="ARBA00006801"/>
    </source>
</evidence>
<evidence type="ECO:0000313" key="10">
    <source>
        <dbReference type="EMBL" id="ESW25390.1"/>
    </source>
</evidence>
<dbReference type="GO" id="GO:0000785">
    <property type="term" value="C:chromatin"/>
    <property type="evidence" value="ECO:0007669"/>
    <property type="project" value="TreeGrafter"/>
</dbReference>
<sequence>MEEGNAEPRVDANPNPSHEETQCLDSGRVQEVKKKRGRKSKKEKEEMEKKKMLDATAAEVGAVSEKRPIRKRKNDDGNGELGMSGADKPYGIRGRKQEMMSKEVTKRRAKYGEEEPLTCHQCKRNDKGRVVRCSTCNKKRFCLFCLRSWYPHLKEEDIAEACPVCRGNCNCKACLSSVGLINQMKKATMKKGEKVEVSLYLLQVLLPFIRQLDEEHMIENETEAKIQ</sequence>
<evidence type="ECO:0000256" key="7">
    <source>
        <dbReference type="PROSITE-ProRule" id="PRU00175"/>
    </source>
</evidence>
<evidence type="ECO:0000256" key="6">
    <source>
        <dbReference type="ARBA" id="ARBA00023242"/>
    </source>
</evidence>
<dbReference type="OrthoDB" id="1435789at2759"/>
<organism evidence="10 11">
    <name type="scientific">Phaseolus vulgaris</name>
    <name type="common">Kidney bean</name>
    <name type="synonym">French bean</name>
    <dbReference type="NCBI Taxonomy" id="3885"/>
    <lineage>
        <taxon>Eukaryota</taxon>
        <taxon>Viridiplantae</taxon>
        <taxon>Streptophyta</taxon>
        <taxon>Embryophyta</taxon>
        <taxon>Tracheophyta</taxon>
        <taxon>Spermatophyta</taxon>
        <taxon>Magnoliopsida</taxon>
        <taxon>eudicotyledons</taxon>
        <taxon>Gunneridae</taxon>
        <taxon>Pentapetalae</taxon>
        <taxon>rosids</taxon>
        <taxon>fabids</taxon>
        <taxon>Fabales</taxon>
        <taxon>Fabaceae</taxon>
        <taxon>Papilionoideae</taxon>
        <taxon>50 kb inversion clade</taxon>
        <taxon>NPAAA clade</taxon>
        <taxon>indigoferoid/millettioid clade</taxon>
        <taxon>Phaseoleae</taxon>
        <taxon>Phaseolus</taxon>
    </lineage>
</organism>
<evidence type="ECO:0000259" key="9">
    <source>
        <dbReference type="PROSITE" id="PS50089"/>
    </source>
</evidence>